<evidence type="ECO:0000256" key="2">
    <source>
        <dbReference type="ARBA" id="ARBA00022737"/>
    </source>
</evidence>
<evidence type="ECO:0000313" key="6">
    <source>
        <dbReference type="EMBL" id="CAA7025100.1"/>
    </source>
</evidence>
<dbReference type="SUPFAM" id="SSF52540">
    <property type="entry name" value="P-loop containing nucleoside triphosphate hydrolases"/>
    <property type="match status" value="1"/>
</dbReference>
<dbReference type="GO" id="GO:0006952">
    <property type="term" value="P:defense response"/>
    <property type="evidence" value="ECO:0007669"/>
    <property type="project" value="UniProtKB-KW"/>
</dbReference>
<dbReference type="PANTHER" id="PTHR11017:SF418">
    <property type="entry name" value="DISEASE RESISTANCE PROTEIN (TIR-NBS-LRR CLASS) FAMILY-RELATED"/>
    <property type="match status" value="1"/>
</dbReference>
<keyword evidence="3" id="KW-0611">Plant defense</keyword>
<dbReference type="InterPro" id="IPR000157">
    <property type="entry name" value="TIR_dom"/>
</dbReference>
<dbReference type="Pfam" id="PF07725">
    <property type="entry name" value="LRR_3"/>
    <property type="match status" value="1"/>
</dbReference>
<dbReference type="InterPro" id="IPR044974">
    <property type="entry name" value="Disease_R_plants"/>
</dbReference>
<dbReference type="FunFam" id="3.40.50.10140:FF:000007">
    <property type="entry name" value="Disease resistance protein (TIR-NBS-LRR class)"/>
    <property type="match status" value="1"/>
</dbReference>
<dbReference type="InterPro" id="IPR035897">
    <property type="entry name" value="Toll_tir_struct_dom_sf"/>
</dbReference>
<dbReference type="Gene3D" id="3.40.50.10140">
    <property type="entry name" value="Toll/interleukin-1 receptor homology (TIR) domain"/>
    <property type="match status" value="1"/>
</dbReference>
<protein>
    <recommendedName>
        <fullName evidence="5">TIR domain-containing protein</fullName>
    </recommendedName>
</protein>
<dbReference type="Gene3D" id="1.10.8.430">
    <property type="entry name" value="Helical domain of apoptotic protease-activating factors"/>
    <property type="match status" value="1"/>
</dbReference>
<dbReference type="InterPro" id="IPR036390">
    <property type="entry name" value="WH_DNA-bd_sf"/>
</dbReference>
<dbReference type="GO" id="GO:0007165">
    <property type="term" value="P:signal transduction"/>
    <property type="evidence" value="ECO:0007669"/>
    <property type="project" value="InterPro"/>
</dbReference>
<dbReference type="InterPro" id="IPR032675">
    <property type="entry name" value="LRR_dom_sf"/>
</dbReference>
<gene>
    <name evidence="6" type="ORF">MERR_LOCUS12335</name>
</gene>
<organism evidence="6 7">
    <name type="scientific">Microthlaspi erraticum</name>
    <dbReference type="NCBI Taxonomy" id="1685480"/>
    <lineage>
        <taxon>Eukaryota</taxon>
        <taxon>Viridiplantae</taxon>
        <taxon>Streptophyta</taxon>
        <taxon>Embryophyta</taxon>
        <taxon>Tracheophyta</taxon>
        <taxon>Spermatophyta</taxon>
        <taxon>Magnoliopsida</taxon>
        <taxon>eudicotyledons</taxon>
        <taxon>Gunneridae</taxon>
        <taxon>Pentapetalae</taxon>
        <taxon>rosids</taxon>
        <taxon>malvids</taxon>
        <taxon>Brassicales</taxon>
        <taxon>Brassicaceae</taxon>
        <taxon>Coluteocarpeae</taxon>
        <taxon>Microthlaspi</taxon>
    </lineage>
</organism>
<feature type="domain" description="TIR" evidence="5">
    <location>
        <begin position="15"/>
        <end position="179"/>
    </location>
</feature>
<name>A0A6D2IA51_9BRAS</name>
<dbReference type="Pfam" id="PF23282">
    <property type="entry name" value="WHD_ROQ1"/>
    <property type="match status" value="1"/>
</dbReference>
<dbReference type="SUPFAM" id="SSF52058">
    <property type="entry name" value="L domain-like"/>
    <property type="match status" value="1"/>
</dbReference>
<dbReference type="SUPFAM" id="SSF52200">
    <property type="entry name" value="Toll/Interleukin receptor TIR domain"/>
    <property type="match status" value="1"/>
</dbReference>
<dbReference type="Gene3D" id="3.80.10.10">
    <property type="entry name" value="Ribonuclease Inhibitor"/>
    <property type="match status" value="1"/>
</dbReference>
<dbReference type="FunFam" id="3.80.10.10:FF:000386">
    <property type="entry name" value="Disease resistance protein RPS4"/>
    <property type="match status" value="1"/>
</dbReference>
<dbReference type="PROSITE" id="PS50104">
    <property type="entry name" value="TIR"/>
    <property type="match status" value="1"/>
</dbReference>
<evidence type="ECO:0000259" key="5">
    <source>
        <dbReference type="PROSITE" id="PS50104"/>
    </source>
</evidence>
<evidence type="ECO:0000313" key="7">
    <source>
        <dbReference type="Proteomes" id="UP000467841"/>
    </source>
</evidence>
<dbReference type="InterPro" id="IPR042197">
    <property type="entry name" value="Apaf_helical"/>
</dbReference>
<dbReference type="PRINTS" id="PR00364">
    <property type="entry name" value="DISEASERSIST"/>
</dbReference>
<dbReference type="InterPro" id="IPR027417">
    <property type="entry name" value="P-loop_NTPase"/>
</dbReference>
<dbReference type="InterPro" id="IPR011713">
    <property type="entry name" value="Leu-rich_rpt_3"/>
</dbReference>
<keyword evidence="4" id="KW-0520">NAD</keyword>
<keyword evidence="1" id="KW-0433">Leucine-rich repeat</keyword>
<dbReference type="SUPFAM" id="SSF46785">
    <property type="entry name" value="Winged helix' DNA-binding domain"/>
    <property type="match status" value="1"/>
</dbReference>
<dbReference type="EMBL" id="CACVBM020000976">
    <property type="protein sequence ID" value="CAA7025100.1"/>
    <property type="molecule type" value="Genomic_DNA"/>
</dbReference>
<dbReference type="InterPro" id="IPR058192">
    <property type="entry name" value="WHD_ROQ1-like"/>
</dbReference>
<dbReference type="Proteomes" id="UP000467841">
    <property type="component" value="Unassembled WGS sequence"/>
</dbReference>
<evidence type="ECO:0000256" key="4">
    <source>
        <dbReference type="ARBA" id="ARBA00023027"/>
    </source>
</evidence>
<sequence>MSLMASHSYVPSLNYKFNVLSSFHGPDVRKTLLSHMRDQFKRYGITMFDDQEIERSATIPPSLTEAIRESRISIVILSRRYASSGWCLDELVKIMKCKETMGQIVITIFYGVEPSYVRDQTGDFGIAFNETCARKTGKKRQKWSKALHDVANIAGEDFLIWNNEAAMIEKIAKDVLRKLNATPSRDFDGMVGLEAHLREMESLLDLDCDGVKMVAISGPAGIGKAIMVVLTTMACSCVYKKSFFQSIKQLEALADETTWFGPGSRIVVTTENKDILRQHELARRVTYLCGNLPLGLRVVGSSLRGKNGEEEWEEVIRRLETILDHRDIEQVLRVGYESLHENEQSLFLHIAVFFNGEDGDIVKAMFDDHNNLDIKHGLNILVNRSLIYMYPKGKIVMHKLLQQVGRQAIDRQEPWKRTILTDAQEICDVLEDDKGTRAVSGISFDISRIDEVSIGKKALKKMHNLRFLKVYKRRYDRNYSMHIPEEMEFPSRLRLLQWEAYPSNCLPPTFHPEYLVKLDMKYSLIEYLWQGAQPLTSLKEIDLAWSCQLKELPDPTNATNLETLDLSLCKSLVEIPSSFSRLDKLQKLTVVNCINLQVIPANLNLASLDHVEMFGCSALRNFPVISTHITTLSISKTAVDDLPASTRLCSRLLSLNLEYSIKDLHRLHDLNHSKCGALFHQLLQTGPTNTKSDDPTIDYPTTVSLPGREVPSMFDHRAVGNSLTIRLDFDRPLLFTFKVCLVVSPNNKKNTCSSTQPVMCRRIVNGHLDPTEEEFNLQNISKCRTEHLLICKSRLQYFHRAKVSSEVVFEFSSKYENLDILECGARIFSQAYLQMSNESEPLEDDEEEFDSKEDENHRGATHTDCWSWLFSCFVKKEALFRGTRRR</sequence>
<proteinExistence type="predicted"/>
<keyword evidence="2" id="KW-0677">Repeat</keyword>
<evidence type="ECO:0000256" key="1">
    <source>
        <dbReference type="ARBA" id="ARBA00022614"/>
    </source>
</evidence>
<comment type="caution">
    <text evidence="6">The sequence shown here is derived from an EMBL/GenBank/DDBJ whole genome shotgun (WGS) entry which is preliminary data.</text>
</comment>
<dbReference type="PANTHER" id="PTHR11017">
    <property type="entry name" value="LEUCINE-RICH REPEAT-CONTAINING PROTEIN"/>
    <property type="match status" value="1"/>
</dbReference>
<dbReference type="AlphaFoldDB" id="A0A6D2IA51"/>
<reference evidence="6" key="1">
    <citation type="submission" date="2020-01" db="EMBL/GenBank/DDBJ databases">
        <authorList>
            <person name="Mishra B."/>
        </authorList>
    </citation>
    <scope>NUCLEOTIDE SEQUENCE [LARGE SCALE GENOMIC DNA]</scope>
</reference>
<dbReference type="Pfam" id="PF01582">
    <property type="entry name" value="TIR"/>
    <property type="match status" value="1"/>
</dbReference>
<accession>A0A6D2IA51</accession>
<dbReference type="OrthoDB" id="686237at2759"/>
<evidence type="ECO:0000256" key="3">
    <source>
        <dbReference type="ARBA" id="ARBA00022821"/>
    </source>
</evidence>
<dbReference type="SMART" id="SM00255">
    <property type="entry name" value="TIR"/>
    <property type="match status" value="1"/>
</dbReference>
<keyword evidence="7" id="KW-1185">Reference proteome</keyword>